<evidence type="ECO:0000313" key="1">
    <source>
        <dbReference type="EMBL" id="KAH6935114.1"/>
    </source>
</evidence>
<keyword evidence="2" id="KW-1185">Reference proteome</keyword>
<comment type="caution">
    <text evidence="1">The sequence shown here is derived from an EMBL/GenBank/DDBJ whole genome shotgun (WGS) entry which is preliminary data.</text>
</comment>
<accession>A0ACB7SMG7</accession>
<organism evidence="1 2">
    <name type="scientific">Hyalomma asiaticum</name>
    <name type="common">Tick</name>
    <dbReference type="NCBI Taxonomy" id="266040"/>
    <lineage>
        <taxon>Eukaryota</taxon>
        <taxon>Metazoa</taxon>
        <taxon>Ecdysozoa</taxon>
        <taxon>Arthropoda</taxon>
        <taxon>Chelicerata</taxon>
        <taxon>Arachnida</taxon>
        <taxon>Acari</taxon>
        <taxon>Parasitiformes</taxon>
        <taxon>Ixodida</taxon>
        <taxon>Ixodoidea</taxon>
        <taxon>Ixodidae</taxon>
        <taxon>Hyalomminae</taxon>
        <taxon>Hyalomma</taxon>
    </lineage>
</organism>
<proteinExistence type="predicted"/>
<protein>
    <submittedName>
        <fullName evidence="1">Uncharacterized protein</fullName>
    </submittedName>
</protein>
<name>A0ACB7SMG7_HYAAI</name>
<sequence>MIRRLFRWRKVSEARPSPWLDCDERECPAQHLVSREAGSVPNELVHGESLVGRGHRCSAARVDDYEGVSWLGRLDWPEWPVQEQSFENREEDLSVASCVESLWSRRCLRGRRGAQSLPAEADIAGRAGLQDWCSLRKDDCVRDAVMAKLGLQVTCLGSVSPMSKSYPGQKAIFSAYRGLNLYRSSGDTTMTAAAAAQRSLTSRNDLRDENDTGTKPGAGDHGHSYYQDGKYRESNEGVKDEQNEKKVLHQKMHEPHLTDAGCKSYETFLTKTPVVVSMCSNCSHLEGLLEEHEANAKKEGTLNESGDDGGALSGLANTSGSLDASTLSGDIKLDHIEDIGSRLHSTPTRSNGGCGVEEDRRLQLGLGDFDHLGGTVTCSRARGDTQLHVKVTCSGDCDQDSGGSSRLPATSSPIPTEADTGGACLGSLVEGSAIENEVTVLDEELLCSAEFAEAKTSADESFSSDMTVRRVSYGDYGDDAESEFASQQGSESAGEFIDAGFDTDYSEGAAVETDFFTHVDLHSNFREKRAARACGQQCPEWLDIDSVWGATTRRVLRRVGGASSSQWRGVRVNLDVVRSFSHLRAAGSMPVQITTSKRRLTYPSGPPELSTANRCESRVVYSLSTSFASDNCGVSEDASIEDVCSQIFSSYNESFTHFEEVQSFPALPRSNAAEMLTCPELRPLRLGGNAGDVFQSVLRRDQNKRLKRSTVPAAAASDTKATISKTSDKWCHMSSPSSVSMPDLKHSQNGTWPSDVQEQSGAAATSDANLSSEHEKKPLEELRVQVPTASFSTSTPEKMSCLNDVVDAFIDTCDPRVRTWPLMGSPTTVLLLMLGYMTSSIWWAPWFMRSREPLRVRRLVRAYNVAMVIWNAYFVVDMTRLWLCQGPNHSRGGLPLLSLAWWYLVMKLAEVFDTATFVVTKSFNHVTALHVFHHVSVIGVMWISVQTGVVGQNVFCMIVNALVNTLTYTYYFLATLGPEARKWLWWKRYLTKVQMAQLASFAVFGAVPLFVDCGFPRWMALLMTGMPLVLLIMFCGFYRRTYTAKGSIG</sequence>
<gene>
    <name evidence="1" type="ORF">HPB50_003442</name>
</gene>
<dbReference type="Proteomes" id="UP000821845">
    <property type="component" value="Chromosome 3"/>
</dbReference>
<evidence type="ECO:0000313" key="2">
    <source>
        <dbReference type="Proteomes" id="UP000821845"/>
    </source>
</evidence>
<dbReference type="EMBL" id="CM023483">
    <property type="protein sequence ID" value="KAH6935114.1"/>
    <property type="molecule type" value="Genomic_DNA"/>
</dbReference>
<reference evidence="1" key="1">
    <citation type="submission" date="2020-05" db="EMBL/GenBank/DDBJ databases">
        <title>Large-scale comparative analyses of tick genomes elucidate their genetic diversity and vector capacities.</title>
        <authorList>
            <person name="Jia N."/>
            <person name="Wang J."/>
            <person name="Shi W."/>
            <person name="Du L."/>
            <person name="Sun Y."/>
            <person name="Zhan W."/>
            <person name="Jiang J."/>
            <person name="Wang Q."/>
            <person name="Zhang B."/>
            <person name="Ji P."/>
            <person name="Sakyi L.B."/>
            <person name="Cui X."/>
            <person name="Yuan T."/>
            <person name="Jiang B."/>
            <person name="Yang W."/>
            <person name="Lam T.T.-Y."/>
            <person name="Chang Q."/>
            <person name="Ding S."/>
            <person name="Wang X."/>
            <person name="Zhu J."/>
            <person name="Ruan X."/>
            <person name="Zhao L."/>
            <person name="Wei J."/>
            <person name="Que T."/>
            <person name="Du C."/>
            <person name="Cheng J."/>
            <person name="Dai P."/>
            <person name="Han X."/>
            <person name="Huang E."/>
            <person name="Gao Y."/>
            <person name="Liu J."/>
            <person name="Shao H."/>
            <person name="Ye R."/>
            <person name="Li L."/>
            <person name="Wei W."/>
            <person name="Wang X."/>
            <person name="Wang C."/>
            <person name="Yang T."/>
            <person name="Huo Q."/>
            <person name="Li W."/>
            <person name="Guo W."/>
            <person name="Chen H."/>
            <person name="Zhou L."/>
            <person name="Ni X."/>
            <person name="Tian J."/>
            <person name="Zhou Y."/>
            <person name="Sheng Y."/>
            <person name="Liu T."/>
            <person name="Pan Y."/>
            <person name="Xia L."/>
            <person name="Li J."/>
            <person name="Zhao F."/>
            <person name="Cao W."/>
        </authorList>
    </citation>
    <scope>NUCLEOTIDE SEQUENCE</scope>
    <source>
        <strain evidence="1">Hyas-2018</strain>
    </source>
</reference>